<sequence length="118" mass="13960">MRSEKLAYLDFYKSEFGVAKHCSKSFGYAVWNHRQTEVDELQKQLIDKGQRFNEQVQHVKDLEHKNAELQKRVDAVKKLIQDYKDEEKELELKEWEQSTIYGRIAIELEQALKGESNG</sequence>
<keyword evidence="1" id="KW-0175">Coiled coil</keyword>
<dbReference type="EMBL" id="JRHX01000030">
    <property type="protein sequence ID" value="KXZ72165.1"/>
    <property type="molecule type" value="Genomic_DNA"/>
</dbReference>
<dbReference type="RefSeq" id="WP_061524077.1">
    <property type="nucleotide sequence ID" value="NZ_JRHX01000030.1"/>
</dbReference>
<feature type="coiled-coil region" evidence="1">
    <location>
        <begin position="52"/>
        <end position="96"/>
    </location>
</feature>
<accession>A0A150HYC8</accession>
<protein>
    <submittedName>
        <fullName evidence="2">Uncharacterized protein</fullName>
    </submittedName>
</protein>
<proteinExistence type="predicted"/>
<name>A0A150HYC8_9GAMM</name>
<organism evidence="2 3">
    <name type="scientific">Acinetobacter venetianus</name>
    <dbReference type="NCBI Taxonomy" id="52133"/>
    <lineage>
        <taxon>Bacteria</taxon>
        <taxon>Pseudomonadati</taxon>
        <taxon>Pseudomonadota</taxon>
        <taxon>Gammaproteobacteria</taxon>
        <taxon>Moraxellales</taxon>
        <taxon>Moraxellaceae</taxon>
        <taxon>Acinetobacter</taxon>
    </lineage>
</organism>
<dbReference type="PATRIC" id="fig|52133.19.peg.796"/>
<evidence type="ECO:0000313" key="3">
    <source>
        <dbReference type="Proteomes" id="UP000075544"/>
    </source>
</evidence>
<dbReference type="Proteomes" id="UP000075544">
    <property type="component" value="Unassembled WGS sequence"/>
</dbReference>
<dbReference type="AlphaFoldDB" id="A0A150HYC8"/>
<comment type="caution">
    <text evidence="2">The sequence shown here is derived from an EMBL/GenBank/DDBJ whole genome shotgun (WGS) entry which is preliminary data.</text>
</comment>
<reference evidence="2 3" key="1">
    <citation type="journal article" date="2016" name="Sci. Rep.">
        <title>Genomic and phenotypic characterization of the species Acinetobacter venetianus.</title>
        <authorList>
            <person name="Fondi M."/>
            <person name="Maida I."/>
            <person name="Perrin E."/>
            <person name="Orlandini V."/>
            <person name="La Torre L."/>
            <person name="Bosi E."/>
            <person name="Negroni A."/>
            <person name="Zanaroli G."/>
            <person name="Fava F."/>
            <person name="Decorosi F."/>
            <person name="Giovannetti L."/>
            <person name="Viti C."/>
            <person name="Vaneechoutte M."/>
            <person name="Dijkshoorn L."/>
            <person name="Fani R."/>
        </authorList>
    </citation>
    <scope>NUCLEOTIDE SEQUENCE [LARGE SCALE GENOMIC DNA]</scope>
    <source>
        <strain evidence="2 3">LUH13518</strain>
    </source>
</reference>
<evidence type="ECO:0000256" key="1">
    <source>
        <dbReference type="SAM" id="Coils"/>
    </source>
</evidence>
<gene>
    <name evidence="2" type="ORF">AVENLUH13518_00776</name>
</gene>
<evidence type="ECO:0000313" key="2">
    <source>
        <dbReference type="EMBL" id="KXZ72165.1"/>
    </source>
</evidence>